<dbReference type="InterPro" id="IPR011010">
    <property type="entry name" value="DNA_brk_join_enz"/>
</dbReference>
<evidence type="ECO:0000313" key="7">
    <source>
        <dbReference type="Proteomes" id="UP001529510"/>
    </source>
</evidence>
<feature type="compositionally biased region" description="Low complexity" evidence="3">
    <location>
        <begin position="1074"/>
        <end position="1094"/>
    </location>
</feature>
<dbReference type="PROSITE" id="PS51900">
    <property type="entry name" value="CB"/>
    <property type="match status" value="1"/>
</dbReference>
<feature type="compositionally biased region" description="Polar residues" evidence="3">
    <location>
        <begin position="673"/>
        <end position="682"/>
    </location>
</feature>
<dbReference type="InterPro" id="IPR044068">
    <property type="entry name" value="CB"/>
</dbReference>
<protein>
    <recommendedName>
        <fullName evidence="8">Tyr recombinase domain-containing protein</fullName>
    </recommendedName>
</protein>
<sequence length="1616" mass="173018">MPFRPCPTGCGFYLSPNDRHDRCVQCLGREHAEAAFVNGDCQYCEDMPLGTLRSRAAFFSKKPRRHSTASRSGPSTSGYEAAAMCVEQERQGDDVLPGTSSQTVHPVCPPIESQDDFESSSQYGLDLLFGAPAEGKVESVASEGEPSEADVTAELAASAGESQSVADAEMAAALKRAAKEIGVVWVPPPSPEPSRLDDWFLGGRDSRPRSSPVPFFPEVHEELTKSWKAPLSARSRHANSPSLTTLDGGPARGYTEVPQVERAIAMHLCPQNAASWRGPPRLPSRACKFSSTLVAKAYAASGQAASALHAMAILQVYQAKVLKDLHEGVPDPELLHELRSATDYALRATKVTAQALGRAMSTMVVQERHLWLNLAEMRDAEKARFLDAPISQAGLFGEAVEEFAQQFSTAKQQTEAIKHILPRRAASAGSAQPTQQPPSAPRRGRPPTRMTQAPQPAGPAARPSLRSSSRRKVAPPARPQPREGGSSDLSGSALDEGTSAGFGFYPAVCRTADGYHMVNKRAISFFSGRNLQHLRPSTRRSDAVSIIRSIRPHDTCTPVCSETTSSFRRSPLSGGSSAQLSQVGLPGQNGQCGSGLLTPGHALFSQRRYSHPWYTESSSSETPSGEFFGLAKSPQSFPLAPQDNSARLRHPVCAASTQVPWCSHYVGSGPQHHGSSSRNRSPSGEGCDRSCPLSRDEERVLQPLLHCTQERWRSQTNLGSEGLESGPAQAPVQDVNPQAHPHVCQTSRLVCGHRPEGRVLSCLNPPKTQTVSAVCLRRTGISVQGSPLRPLPVAPGLYEGSGGRPCPPQGNGHTHSQLSRRLANSSSLVGLGLRTQGHGSQPSGSVGASGQLGKEQTLPGTEDLFSRCRAGLGQYVCTSLPGACTVSSEVCGNTQIQVSGPPKTGSEAPRAHGILSRGHAAGSDAHETAAALASYSSPQVGVASRYIPGEHHTIVSPDTQPLDRHYVPTVRSSPGTGVQTHHCHHRCFQDRLGCHLQRAGSFRGLDRPPTVLAHKLSGVVGSAPGPEEVPSYDSGQARVGQDRQHCDCGLHQPPGRCTLLSHVTTSPPPAALESTQTQVSTSHSHSGRSQSCGRFPVATGFARKRVETPPSVGPADLGSIRPGTSGPLCLTGIHPLPAVVRSDRGPPRDRRTGTQLAKGPTQVCFSPGEPHRTNPVQSQGGRGTDSLGGPLLAQQNLVLGSGAPGISSSLAHSSEEGPPFSGEGHNLAPAPRSLEPPPLVPGRDQEDFRDLSPSVVNTLLQARAPSTRRLYDLRWRIFVNWCSSHGKDPRSCGIKSVLSFLQEGLDRHLSASTLKVHVAAISANHDLVGGRSVGKHDLITRFLRGARRLNPPRPHLIPSWDLAVVLQGLQQDPFEPLQSVKLDALSFKTALLTALTSIKRVGDLQALSVNSSCLEFGPAYSHVVLRPRPGYVPKVPTTPFRDQVVTLQAFSSQEDDPNLIMLCPVRALRIYMERTQPFRRSEQLFVCYGGQQKGKAVSKQRISHWLVNAIRTAYLVRGLPCPLEVRAHSTRGIAASAALANGASLTDICRAAGWATPNTFARFYNLRTEPSLHKALPLMVITLLSFSRFPDANPGRLLHLGTSAHDGVLAMESLHK</sequence>
<dbReference type="Gene3D" id="1.10.150.130">
    <property type="match status" value="1"/>
</dbReference>
<dbReference type="GO" id="GO:0003677">
    <property type="term" value="F:DNA binding"/>
    <property type="evidence" value="ECO:0007669"/>
    <property type="project" value="UniProtKB-KW"/>
</dbReference>
<feature type="compositionally biased region" description="Polar residues" evidence="3">
    <location>
        <begin position="837"/>
        <end position="848"/>
    </location>
</feature>
<feature type="region of interest" description="Disordered" evidence="3">
    <location>
        <begin position="423"/>
        <end position="494"/>
    </location>
</feature>
<dbReference type="Gene3D" id="1.10.443.10">
    <property type="entry name" value="Intergrase catalytic core"/>
    <property type="match status" value="1"/>
</dbReference>
<dbReference type="SUPFAM" id="SSF47823">
    <property type="entry name" value="lambda integrase-like, N-terminal domain"/>
    <property type="match status" value="1"/>
</dbReference>
<accession>A0ABD0MRS2</accession>
<feature type="region of interest" description="Disordered" evidence="3">
    <location>
        <begin position="667"/>
        <end position="692"/>
    </location>
</feature>
<feature type="non-terminal residue" evidence="6">
    <location>
        <position position="1616"/>
    </location>
</feature>
<keyword evidence="7" id="KW-1185">Reference proteome</keyword>
<feature type="compositionally biased region" description="Polar residues" evidence="3">
    <location>
        <begin position="811"/>
        <end position="828"/>
    </location>
</feature>
<feature type="domain" description="Tyr recombinase" evidence="4">
    <location>
        <begin position="1352"/>
        <end position="1577"/>
    </location>
</feature>
<feature type="region of interest" description="Disordered" evidence="3">
    <location>
        <begin position="91"/>
        <end position="118"/>
    </location>
</feature>
<evidence type="ECO:0000256" key="1">
    <source>
        <dbReference type="ARBA" id="ARBA00023125"/>
    </source>
</evidence>
<feature type="region of interest" description="Disordered" evidence="3">
    <location>
        <begin position="230"/>
        <end position="252"/>
    </location>
</feature>
<gene>
    <name evidence="6" type="ORF">M9458_052859</name>
</gene>
<dbReference type="EMBL" id="JAMKFB020000221">
    <property type="protein sequence ID" value="KAL0151858.1"/>
    <property type="molecule type" value="Genomic_DNA"/>
</dbReference>
<evidence type="ECO:0000256" key="3">
    <source>
        <dbReference type="SAM" id="MobiDB-lite"/>
    </source>
</evidence>
<dbReference type="GO" id="GO:0006310">
    <property type="term" value="P:DNA recombination"/>
    <property type="evidence" value="ECO:0007669"/>
    <property type="project" value="UniProtKB-KW"/>
</dbReference>
<dbReference type="Gene3D" id="1.10.287.3160">
    <property type="match status" value="1"/>
</dbReference>
<dbReference type="InterPro" id="IPR002104">
    <property type="entry name" value="Integrase_catalytic"/>
</dbReference>
<feature type="compositionally biased region" description="Basic and acidic residues" evidence="3">
    <location>
        <begin position="1141"/>
        <end position="1152"/>
    </location>
</feature>
<reference evidence="6 7" key="1">
    <citation type="submission" date="2024-05" db="EMBL/GenBank/DDBJ databases">
        <title>Genome sequencing and assembly of Indian major carp, Cirrhinus mrigala (Hamilton, 1822).</title>
        <authorList>
            <person name="Mohindra V."/>
            <person name="Chowdhury L.M."/>
            <person name="Lal K."/>
            <person name="Jena J.K."/>
        </authorList>
    </citation>
    <scope>NUCLEOTIDE SEQUENCE [LARGE SCALE GENOMIC DNA]</scope>
    <source>
        <strain evidence="6">CM1030</strain>
        <tissue evidence="6">Blood</tissue>
    </source>
</reference>
<evidence type="ECO:0000256" key="2">
    <source>
        <dbReference type="ARBA" id="ARBA00023172"/>
    </source>
</evidence>
<feature type="compositionally biased region" description="Low complexity" evidence="3">
    <location>
        <begin position="452"/>
        <end position="467"/>
    </location>
</feature>
<evidence type="ECO:0000313" key="6">
    <source>
        <dbReference type="EMBL" id="KAL0151858.1"/>
    </source>
</evidence>
<dbReference type="InterPro" id="IPR013762">
    <property type="entry name" value="Integrase-like_cat_sf"/>
</dbReference>
<comment type="caution">
    <text evidence="6">The sequence shown here is derived from an EMBL/GenBank/DDBJ whole genome shotgun (WGS) entry which is preliminary data.</text>
</comment>
<evidence type="ECO:0008006" key="8">
    <source>
        <dbReference type="Google" id="ProtNLM"/>
    </source>
</evidence>
<feature type="region of interest" description="Disordered" evidence="3">
    <location>
        <begin position="1063"/>
        <end position="1094"/>
    </location>
</feature>
<dbReference type="Proteomes" id="UP001529510">
    <property type="component" value="Unassembled WGS sequence"/>
</dbReference>
<evidence type="ECO:0000259" key="4">
    <source>
        <dbReference type="PROSITE" id="PS51898"/>
    </source>
</evidence>
<dbReference type="SUPFAM" id="SSF56349">
    <property type="entry name" value="DNA breaking-rejoining enzymes"/>
    <property type="match status" value="1"/>
</dbReference>
<dbReference type="PANTHER" id="PTHR33066:SF2">
    <property type="entry name" value="FILAGGRIN-2-LIKE"/>
    <property type="match status" value="1"/>
</dbReference>
<feature type="domain" description="Core-binding (CB)" evidence="5">
    <location>
        <begin position="1254"/>
        <end position="1329"/>
    </location>
</feature>
<feature type="region of interest" description="Disordered" evidence="3">
    <location>
        <begin position="798"/>
        <end position="858"/>
    </location>
</feature>
<organism evidence="6 7">
    <name type="scientific">Cirrhinus mrigala</name>
    <name type="common">Mrigala</name>
    <dbReference type="NCBI Taxonomy" id="683832"/>
    <lineage>
        <taxon>Eukaryota</taxon>
        <taxon>Metazoa</taxon>
        <taxon>Chordata</taxon>
        <taxon>Craniata</taxon>
        <taxon>Vertebrata</taxon>
        <taxon>Euteleostomi</taxon>
        <taxon>Actinopterygii</taxon>
        <taxon>Neopterygii</taxon>
        <taxon>Teleostei</taxon>
        <taxon>Ostariophysi</taxon>
        <taxon>Cypriniformes</taxon>
        <taxon>Cyprinidae</taxon>
        <taxon>Labeoninae</taxon>
        <taxon>Labeonini</taxon>
        <taxon>Cirrhinus</taxon>
    </lineage>
</organism>
<feature type="compositionally biased region" description="Low complexity" evidence="3">
    <location>
        <begin position="483"/>
        <end position="494"/>
    </location>
</feature>
<feature type="compositionally biased region" description="Low complexity" evidence="3">
    <location>
        <begin position="425"/>
        <end position="434"/>
    </location>
</feature>
<feature type="region of interest" description="Disordered" evidence="3">
    <location>
        <begin position="1137"/>
        <end position="1190"/>
    </location>
</feature>
<proteinExistence type="predicted"/>
<keyword evidence="2" id="KW-0233">DNA recombination</keyword>
<dbReference type="InterPro" id="IPR010998">
    <property type="entry name" value="Integrase_recombinase_N"/>
</dbReference>
<dbReference type="PANTHER" id="PTHR33066">
    <property type="entry name" value="INTEGRASE_SAM-LIKE_N DOMAIN-CONTAINING PROTEIN"/>
    <property type="match status" value="1"/>
</dbReference>
<feature type="region of interest" description="Disordered" evidence="3">
    <location>
        <begin position="1207"/>
        <end position="1248"/>
    </location>
</feature>
<name>A0ABD0MRS2_CIRMR</name>
<keyword evidence="1" id="KW-0238">DNA-binding</keyword>
<evidence type="ECO:0000259" key="5">
    <source>
        <dbReference type="PROSITE" id="PS51900"/>
    </source>
</evidence>
<dbReference type="PROSITE" id="PS51898">
    <property type="entry name" value="TYR_RECOMBINASE"/>
    <property type="match status" value="1"/>
</dbReference>